<keyword evidence="2" id="KW-1185">Reference proteome</keyword>
<feature type="transmembrane region" description="Helical" evidence="1">
    <location>
        <begin position="40"/>
        <end position="61"/>
    </location>
</feature>
<accession>A0ABM1N6U0</accession>
<dbReference type="PANTHER" id="PTHR12107:SF0">
    <property type="entry name" value="STARGAZIN (MAMMALIAN CALCIUM CHANNEL) HOMOLOG"/>
    <property type="match status" value="1"/>
</dbReference>
<dbReference type="InterPro" id="IPR051072">
    <property type="entry name" value="CACNG_subunit"/>
</dbReference>
<dbReference type="Gene3D" id="1.20.140.150">
    <property type="match status" value="1"/>
</dbReference>
<dbReference type="PANTHER" id="PTHR12107">
    <property type="entry name" value="VOLTAGE-DEPENDENT CALCIUM CHANNEL GAMMA SUBUNIT"/>
    <property type="match status" value="1"/>
</dbReference>
<protein>
    <submittedName>
        <fullName evidence="3">Uncharacterized protein LOC108566916</fullName>
    </submittedName>
</protein>
<organism evidence="2 3">
    <name type="scientific">Nicrophorus vespilloides</name>
    <name type="common">Boreal carrion beetle</name>
    <dbReference type="NCBI Taxonomy" id="110193"/>
    <lineage>
        <taxon>Eukaryota</taxon>
        <taxon>Metazoa</taxon>
        <taxon>Ecdysozoa</taxon>
        <taxon>Arthropoda</taxon>
        <taxon>Hexapoda</taxon>
        <taxon>Insecta</taxon>
        <taxon>Pterygota</taxon>
        <taxon>Neoptera</taxon>
        <taxon>Endopterygota</taxon>
        <taxon>Coleoptera</taxon>
        <taxon>Polyphaga</taxon>
        <taxon>Staphyliniformia</taxon>
        <taxon>Silphidae</taxon>
        <taxon>Nicrophorinae</taxon>
        <taxon>Nicrophorus</taxon>
    </lineage>
</organism>
<proteinExistence type="predicted"/>
<gene>
    <name evidence="3" type="primary">LOC108566916</name>
</gene>
<sequence length="376" mass="40617">MPSPACSLVKYSGWQEIKASDLGLAAQLDLAPVFITRMRCCTVLAGAALVLLLLAFLFSLLGHCGNDNKTLVASGMFILGALLLGAGLVLFASALSETLLEATQYHKESLAGPSYDYRYGWCFFTAGAAFVMTKMAAVFSLTGYLNRFPSVDEMVRVMVPGAERKLREHQRLAGEYMERHLSPQTRQQYDPICTERPKYEAECGPLLNKTPPDVCTTNKCIEFASAGNISGTLIPGVIEQSGFAAGPVVTCTSTTAQQTTPGLAGQTVPITIKSHHHHHHHPHHHLPPYPANFSSNKYGTMPHPGTTLHQGFLGVSEVGSSSSNSSSSYCSKSKTLQHQRPRKKCVKIETFQTPETGFADFSSKRSSAIAYSGSAV</sequence>
<dbReference type="RefSeq" id="XP_017782540.1">
    <property type="nucleotide sequence ID" value="XM_017927051.1"/>
</dbReference>
<evidence type="ECO:0000313" key="3">
    <source>
        <dbReference type="RefSeq" id="XP_017782540.1"/>
    </source>
</evidence>
<dbReference type="Proteomes" id="UP000695000">
    <property type="component" value="Unplaced"/>
</dbReference>
<reference evidence="3" key="1">
    <citation type="submission" date="2025-08" db="UniProtKB">
        <authorList>
            <consortium name="RefSeq"/>
        </authorList>
    </citation>
    <scope>IDENTIFICATION</scope>
    <source>
        <tissue evidence="3">Whole Larva</tissue>
    </source>
</reference>
<keyword evidence="1" id="KW-0812">Transmembrane</keyword>
<name>A0ABM1N6U0_NICVS</name>
<feature type="transmembrane region" description="Helical" evidence="1">
    <location>
        <begin position="73"/>
        <end position="100"/>
    </location>
</feature>
<feature type="transmembrane region" description="Helical" evidence="1">
    <location>
        <begin position="121"/>
        <end position="145"/>
    </location>
</feature>
<evidence type="ECO:0000313" key="2">
    <source>
        <dbReference type="Proteomes" id="UP000695000"/>
    </source>
</evidence>
<dbReference type="GeneID" id="108566916"/>
<keyword evidence="1" id="KW-1133">Transmembrane helix</keyword>
<evidence type="ECO:0000256" key="1">
    <source>
        <dbReference type="SAM" id="Phobius"/>
    </source>
</evidence>
<keyword evidence="1" id="KW-0472">Membrane</keyword>